<gene>
    <name evidence="2" type="ORF">AFUS01_LOCUS45881</name>
</gene>
<evidence type="ECO:0000313" key="3">
    <source>
        <dbReference type="Proteomes" id="UP000708208"/>
    </source>
</evidence>
<feature type="transmembrane region" description="Helical" evidence="1">
    <location>
        <begin position="35"/>
        <end position="55"/>
    </location>
</feature>
<dbReference type="Proteomes" id="UP000708208">
    <property type="component" value="Unassembled WGS sequence"/>
</dbReference>
<sequence length="139" mass="14894">MIMSLSLVVISSRQLTDSMIPPPPAAPSGSSTADYAANLAIAAIGFIFAVILLVGALKKIPALIKAWMVWTIVVVFIMVIQVVLSIIFGRYLTFIGIIISVAFQMFCFWVVRVFLADITSTQFKDETGIVGPGLDAGAI</sequence>
<keyword evidence="1" id="KW-1133">Transmembrane helix</keyword>
<comment type="caution">
    <text evidence="2">The sequence shown here is derived from an EMBL/GenBank/DDBJ whole genome shotgun (WGS) entry which is preliminary data.</text>
</comment>
<keyword evidence="1" id="KW-0812">Transmembrane</keyword>
<reference evidence="2" key="1">
    <citation type="submission" date="2021-06" db="EMBL/GenBank/DDBJ databases">
        <authorList>
            <person name="Hodson N. C."/>
            <person name="Mongue J. A."/>
            <person name="Jaron S. K."/>
        </authorList>
    </citation>
    <scope>NUCLEOTIDE SEQUENCE</scope>
</reference>
<keyword evidence="3" id="KW-1185">Reference proteome</keyword>
<accession>A0A8J2Q6H5</accession>
<dbReference type="AlphaFoldDB" id="A0A8J2Q6H5"/>
<evidence type="ECO:0000256" key="1">
    <source>
        <dbReference type="SAM" id="Phobius"/>
    </source>
</evidence>
<protein>
    <submittedName>
        <fullName evidence="2">Uncharacterized protein</fullName>
    </submittedName>
</protein>
<organism evidence="2 3">
    <name type="scientific">Allacma fusca</name>
    <dbReference type="NCBI Taxonomy" id="39272"/>
    <lineage>
        <taxon>Eukaryota</taxon>
        <taxon>Metazoa</taxon>
        <taxon>Ecdysozoa</taxon>
        <taxon>Arthropoda</taxon>
        <taxon>Hexapoda</taxon>
        <taxon>Collembola</taxon>
        <taxon>Symphypleona</taxon>
        <taxon>Sminthuridae</taxon>
        <taxon>Allacma</taxon>
    </lineage>
</organism>
<feature type="transmembrane region" description="Helical" evidence="1">
    <location>
        <begin position="67"/>
        <end position="88"/>
    </location>
</feature>
<name>A0A8J2Q6H5_9HEXA</name>
<dbReference type="EMBL" id="CAJVCH010571118">
    <property type="protein sequence ID" value="CAG7836656.1"/>
    <property type="molecule type" value="Genomic_DNA"/>
</dbReference>
<proteinExistence type="predicted"/>
<keyword evidence="1" id="KW-0472">Membrane</keyword>
<feature type="transmembrane region" description="Helical" evidence="1">
    <location>
        <begin position="94"/>
        <end position="115"/>
    </location>
</feature>
<evidence type="ECO:0000313" key="2">
    <source>
        <dbReference type="EMBL" id="CAG7836656.1"/>
    </source>
</evidence>